<protein>
    <recommendedName>
        <fullName evidence="1">LarA-like N-terminal domain-containing protein</fullName>
    </recommendedName>
</protein>
<dbReference type="STRING" id="644282.Deba_0774"/>
<dbReference type="PANTHER" id="PTHR33171:SF17">
    <property type="entry name" value="LARA-LIKE N-TERMINAL DOMAIN-CONTAINING PROTEIN"/>
    <property type="match status" value="1"/>
</dbReference>
<dbReference type="EMBL" id="CP002085">
    <property type="protein sequence ID" value="ADK84146.1"/>
    <property type="molecule type" value="Genomic_DNA"/>
</dbReference>
<dbReference type="eggNOG" id="COG3875">
    <property type="taxonomic scope" value="Bacteria"/>
</dbReference>
<evidence type="ECO:0000313" key="2">
    <source>
        <dbReference type="EMBL" id="ADK84146.1"/>
    </source>
</evidence>
<dbReference type="PANTHER" id="PTHR33171">
    <property type="entry name" value="LAR_N DOMAIN-CONTAINING PROTEIN"/>
    <property type="match status" value="1"/>
</dbReference>
<keyword evidence="3" id="KW-1185">Reference proteome</keyword>
<dbReference type="Gene3D" id="3.40.50.11440">
    <property type="match status" value="1"/>
</dbReference>
<evidence type="ECO:0000313" key="3">
    <source>
        <dbReference type="Proteomes" id="UP000009047"/>
    </source>
</evidence>
<dbReference type="HOGENOM" id="CLU_050189_1_0_7"/>
<reference evidence="2 3" key="1">
    <citation type="journal article" date="2010" name="Stand. Genomic Sci.">
        <title>Complete genome sequence of Desulfarculus baarsii type strain (2st14).</title>
        <authorList>
            <person name="Sun H."/>
            <person name="Spring S."/>
            <person name="Lapidus A."/>
            <person name="Davenport K."/>
            <person name="Del Rio T.G."/>
            <person name="Tice H."/>
            <person name="Nolan M."/>
            <person name="Copeland A."/>
            <person name="Cheng J.F."/>
            <person name="Lucas S."/>
            <person name="Tapia R."/>
            <person name="Goodwin L."/>
            <person name="Pitluck S."/>
            <person name="Ivanova N."/>
            <person name="Pagani I."/>
            <person name="Mavromatis K."/>
            <person name="Ovchinnikova G."/>
            <person name="Pati A."/>
            <person name="Chen A."/>
            <person name="Palaniappan K."/>
            <person name="Hauser L."/>
            <person name="Chang Y.J."/>
            <person name="Jeffries C.D."/>
            <person name="Detter J.C."/>
            <person name="Han C."/>
            <person name="Rohde M."/>
            <person name="Brambilla E."/>
            <person name="Goker M."/>
            <person name="Woyke T."/>
            <person name="Bristow J."/>
            <person name="Eisen J.A."/>
            <person name="Markowitz V."/>
            <person name="Hugenholtz P."/>
            <person name="Kyrpides N.C."/>
            <person name="Klenk H.P."/>
            <person name="Land M."/>
        </authorList>
    </citation>
    <scope>NUCLEOTIDE SEQUENCE [LARGE SCALE GENOMIC DNA]</scope>
    <source>
        <strain evidence="3">ATCC 33931 / DSM 2075 / LMG 7858 / VKM B-1802 / 2st14</strain>
    </source>
</reference>
<dbReference type="AlphaFoldDB" id="E1QF10"/>
<dbReference type="Pfam" id="PF09861">
    <property type="entry name" value="Lar_N"/>
    <property type="match status" value="1"/>
</dbReference>
<dbReference type="OrthoDB" id="9770545at2"/>
<evidence type="ECO:0000259" key="1">
    <source>
        <dbReference type="Pfam" id="PF09861"/>
    </source>
</evidence>
<proteinExistence type="predicted"/>
<sequence>MKIRLPELMWYGNLDVEIELPDDWDVTFCPMRGAERPALGQEAIAQAIKNPIGCPPLHQLARGKKSACIVFDDITRPTRCAELAPVVIEELLAAGLAEDDITFVCALGSHGAHTAHEFRKKLGADILERFRVYNHNIYENCVEVGVTSRGARLLINREVAQAQVKVGLGCVTAHAQVGFSGGGKIILPGVSHIDTISHFHIDVEKSAVETTGLGNFDNNILRFEIEEAVRLAKLDFKVDVVTNGRGATIGVFAGDPIAEHLQAVAAAREIYATEPTPTDMDVVVVNAFAKANEMAIAILLGAIATGNFQGSVVCLANAPEGQVTHYLARSFGRDYGGRQYPIGFVPPGLNVVVVAPHMDKTFGDWVANPQDAHWVKSWDKALELLKKWHGPGARCAVLPNATMQYFVNQTGSAHDVSTAG</sequence>
<dbReference type="RefSeq" id="WP_013257601.1">
    <property type="nucleotide sequence ID" value="NC_014365.1"/>
</dbReference>
<organism evidence="2 3">
    <name type="scientific">Desulfarculus baarsii (strain ATCC 33931 / DSM 2075 / LMG 7858 / VKM B-1802 / 2st14)</name>
    <dbReference type="NCBI Taxonomy" id="644282"/>
    <lineage>
        <taxon>Bacteria</taxon>
        <taxon>Pseudomonadati</taxon>
        <taxon>Thermodesulfobacteriota</taxon>
        <taxon>Desulfarculia</taxon>
        <taxon>Desulfarculales</taxon>
        <taxon>Desulfarculaceae</taxon>
        <taxon>Desulfarculus</taxon>
    </lineage>
</organism>
<feature type="domain" description="LarA-like N-terminal" evidence="1">
    <location>
        <begin position="11"/>
        <end position="205"/>
    </location>
</feature>
<dbReference type="GO" id="GO:0050043">
    <property type="term" value="F:lactate racemase activity"/>
    <property type="evidence" value="ECO:0007669"/>
    <property type="project" value="InterPro"/>
</dbReference>
<dbReference type="InterPro" id="IPR048068">
    <property type="entry name" value="LarA-like"/>
</dbReference>
<dbReference type="KEGG" id="dbr:Deba_0774"/>
<accession>E1QF10</accession>
<dbReference type="Proteomes" id="UP000009047">
    <property type="component" value="Chromosome"/>
</dbReference>
<name>E1QF10_DESB2</name>
<gene>
    <name evidence="2" type="ordered locus">Deba_0774</name>
</gene>
<dbReference type="InterPro" id="IPR018657">
    <property type="entry name" value="LarA-like_N"/>
</dbReference>